<keyword evidence="3" id="KW-0813">Transport</keyword>
<feature type="transmembrane region" description="Helical" evidence="9">
    <location>
        <begin position="87"/>
        <end position="111"/>
    </location>
</feature>
<feature type="transmembrane region" description="Helical" evidence="9">
    <location>
        <begin position="341"/>
        <end position="359"/>
    </location>
</feature>
<feature type="transmembrane region" description="Helical" evidence="9">
    <location>
        <begin position="49"/>
        <end position="67"/>
    </location>
</feature>
<feature type="transmembrane region" description="Helical" evidence="9">
    <location>
        <begin position="304"/>
        <end position="321"/>
    </location>
</feature>
<keyword evidence="7" id="KW-0539">Nucleus</keyword>
<evidence type="ECO:0000256" key="3">
    <source>
        <dbReference type="ARBA" id="ARBA00022448"/>
    </source>
</evidence>
<dbReference type="InterPro" id="IPR005828">
    <property type="entry name" value="MFS_sugar_transport-like"/>
</dbReference>
<evidence type="ECO:0000313" key="11">
    <source>
        <dbReference type="EMBL" id="KAK4214766.1"/>
    </source>
</evidence>
<feature type="transmembrane region" description="Helical" evidence="9">
    <location>
        <begin position="215"/>
        <end position="234"/>
    </location>
</feature>
<reference evidence="11" key="1">
    <citation type="journal article" date="2023" name="Mol. Phylogenet. Evol.">
        <title>Genome-scale phylogeny and comparative genomics of the fungal order Sordariales.</title>
        <authorList>
            <person name="Hensen N."/>
            <person name="Bonometti L."/>
            <person name="Westerberg I."/>
            <person name="Brannstrom I.O."/>
            <person name="Guillou S."/>
            <person name="Cros-Aarteil S."/>
            <person name="Calhoun S."/>
            <person name="Haridas S."/>
            <person name="Kuo A."/>
            <person name="Mondo S."/>
            <person name="Pangilinan J."/>
            <person name="Riley R."/>
            <person name="LaButti K."/>
            <person name="Andreopoulos B."/>
            <person name="Lipzen A."/>
            <person name="Chen C."/>
            <person name="Yan M."/>
            <person name="Daum C."/>
            <person name="Ng V."/>
            <person name="Clum A."/>
            <person name="Steindorff A."/>
            <person name="Ohm R.A."/>
            <person name="Martin F."/>
            <person name="Silar P."/>
            <person name="Natvig D.O."/>
            <person name="Lalanne C."/>
            <person name="Gautier V."/>
            <person name="Ament-Velasquez S.L."/>
            <person name="Kruys A."/>
            <person name="Hutchinson M.I."/>
            <person name="Powell A.J."/>
            <person name="Barry K."/>
            <person name="Miller A.N."/>
            <person name="Grigoriev I.V."/>
            <person name="Debuchy R."/>
            <person name="Gladieux P."/>
            <person name="Hiltunen Thoren M."/>
            <person name="Johannesson H."/>
        </authorList>
    </citation>
    <scope>NUCLEOTIDE SEQUENCE</scope>
    <source>
        <strain evidence="11">PSN293</strain>
    </source>
</reference>
<dbReference type="GO" id="GO:0006351">
    <property type="term" value="P:DNA-templated transcription"/>
    <property type="evidence" value="ECO:0007669"/>
    <property type="project" value="InterPro"/>
</dbReference>
<feature type="transmembrane region" description="Helical" evidence="9">
    <location>
        <begin position="123"/>
        <end position="141"/>
    </location>
</feature>
<dbReference type="Proteomes" id="UP001301769">
    <property type="component" value="Unassembled WGS sequence"/>
</dbReference>
<dbReference type="SUPFAM" id="SSF103473">
    <property type="entry name" value="MFS general substrate transporter"/>
    <property type="match status" value="1"/>
</dbReference>
<dbReference type="GO" id="GO:0000981">
    <property type="term" value="F:DNA-binding transcription factor activity, RNA polymerase II-specific"/>
    <property type="evidence" value="ECO:0007669"/>
    <property type="project" value="InterPro"/>
</dbReference>
<dbReference type="Pfam" id="PF00083">
    <property type="entry name" value="Sugar_tr"/>
    <property type="match status" value="1"/>
</dbReference>
<reference evidence="11" key="2">
    <citation type="submission" date="2023-05" db="EMBL/GenBank/DDBJ databases">
        <authorList>
            <consortium name="Lawrence Berkeley National Laboratory"/>
            <person name="Steindorff A."/>
            <person name="Hensen N."/>
            <person name="Bonometti L."/>
            <person name="Westerberg I."/>
            <person name="Brannstrom I.O."/>
            <person name="Guillou S."/>
            <person name="Cros-Aarteil S."/>
            <person name="Calhoun S."/>
            <person name="Haridas S."/>
            <person name="Kuo A."/>
            <person name="Mondo S."/>
            <person name="Pangilinan J."/>
            <person name="Riley R."/>
            <person name="Labutti K."/>
            <person name="Andreopoulos B."/>
            <person name="Lipzen A."/>
            <person name="Chen C."/>
            <person name="Yanf M."/>
            <person name="Daum C."/>
            <person name="Ng V."/>
            <person name="Clum A."/>
            <person name="Ohm R."/>
            <person name="Martin F."/>
            <person name="Silar P."/>
            <person name="Natvig D."/>
            <person name="Lalanne C."/>
            <person name="Gautier V."/>
            <person name="Ament-Velasquez S.L."/>
            <person name="Kruys A."/>
            <person name="Hutchinson M.I."/>
            <person name="Powell A.J."/>
            <person name="Barry K."/>
            <person name="Miller A.N."/>
            <person name="Grigoriev I.V."/>
            <person name="Debuchy R."/>
            <person name="Gladieux P."/>
            <person name="Thoren M.H."/>
            <person name="Johannesson H."/>
        </authorList>
    </citation>
    <scope>NUCLEOTIDE SEQUENCE</scope>
    <source>
        <strain evidence="11">PSN293</strain>
    </source>
</reference>
<evidence type="ECO:0000256" key="5">
    <source>
        <dbReference type="ARBA" id="ARBA00022989"/>
    </source>
</evidence>
<keyword evidence="5 9" id="KW-1133">Transmembrane helix</keyword>
<dbReference type="GO" id="GO:0003677">
    <property type="term" value="F:DNA binding"/>
    <property type="evidence" value="ECO:0007669"/>
    <property type="project" value="InterPro"/>
</dbReference>
<evidence type="ECO:0000256" key="2">
    <source>
        <dbReference type="ARBA" id="ARBA00010992"/>
    </source>
</evidence>
<evidence type="ECO:0000256" key="4">
    <source>
        <dbReference type="ARBA" id="ARBA00022692"/>
    </source>
</evidence>
<dbReference type="PRINTS" id="PR00171">
    <property type="entry name" value="SUGRTRNSPORT"/>
</dbReference>
<dbReference type="FunFam" id="1.20.1250.20:FF:000217">
    <property type="entry name" value="MFS lactose permease, putative"/>
    <property type="match status" value="1"/>
</dbReference>
<gene>
    <name evidence="11" type="ORF">QBC37DRAFT_472430</name>
</gene>
<sequence>MATNSEKKMGAGSPAVQHHDDDLHDTDAAVQLAHDEDEAQYSPWSTSMLRLYLVLSCAYLCGCLNGFDGSLMGGLNGMSSYLRTFNMSVSGSSTGLVFAMYNIGSVAAVFFTGPINDSFGRRWGMFTGALIVIIGTIVQATSNSREQFLGGRFVLGFGVSFCCVSAPCYVSEMAHPRWRGTLTGLYNCTWYIGSIVASWVVYGCSFIKTNDGWRIPVWCQLISSGFVCIFVLWLPESPRWLMAQDRHEDAAAVLAKYHGEGSSHHPLVILQMKEMANQISSEASDKKWYDYHELWNTHSARRRLIGVLGMAVFGQISGNSLSSYYMVNMLKSAGITEEHKVLALNGINPALSFLGAITGARMTDVVGRRPLLLYTIVFASICFAIITGTSKLATDDPTQTAAANTTIAFIFIFGIVFSFGWTPLQSMYIAECLPTATRAKGTAVGNLASSAASVVLQYSSGPAFEKIGYYFYIVFIFWDLFEAVIIYFYFPETKGRTLEELEEVFSAPNPVKKSLEKRSAQTVLNTVGLTDEKASQIRCDGNSPCAACVAADTACTYGSEANSRGKSELILDGVMRVERMLHEMNANIASITPSFNGRIGPTILPPIRESQPARGSFSTSPIATQGHAFNIHQNNPPQQRRTSFADPEAPENLENAVLETWHTSTTEAVLQWTHFDAFPSLRDEYIPIFQLEQSRPPLAVKPAIGIYHFLTPDEVDGILDSFSHNINFWYPTTSLDQMRAARDLILSGVDLRDRPRPETVLALLIMALGCASQAVADLFPFSSLDGRSHPGIAETRSRAHNLSMVFFSSAMPMIYAVHTTPSSTSTHCLFFTAIYFAYLRRPLQAWEYISSAASKCMLFLSYLPTPAYNEDGSLRQDMERIRRIFWACYILESDYLAELSSLPLSGIARIESSVPLPGATPGVQEYRTQLDEEEGVRSTCYFLACISMRRLLNRVHQLLYARGTGAGQDISRFPFVVAELSSQLEEWRDVLPSVFKFKVPPLGTGVDHTKDQDQDGRTLNEILLAPTEEVGLRGRRASRRRFLRQRYLTCRSVIYRPYLMWMLNGGATSIATPAASISSPVSGRSANGAATSPNSVTDTAREHHSQQDMLHNTKACLDACLLHILNLRGFAQTVMVDTWICSLSMAGAMLVLLAAVRFPSLRNLIGPEVLAAGDHLRALLEEWQRIKGEPNSPSVDQSVEIIAKADQFIKEAYRQSGLGSPAATGPEAEAGVNRN</sequence>
<comment type="subcellular location">
    <subcellularLocation>
        <location evidence="1">Membrane</location>
        <topology evidence="1">Multi-pass membrane protein</topology>
    </subcellularLocation>
</comment>
<feature type="compositionally biased region" description="Polar residues" evidence="8">
    <location>
        <begin position="1081"/>
        <end position="1098"/>
    </location>
</feature>
<feature type="transmembrane region" description="Helical" evidence="9">
    <location>
        <begin position="371"/>
        <end position="389"/>
    </location>
</feature>
<keyword evidence="4 9" id="KW-0812">Transmembrane</keyword>
<dbReference type="InterPro" id="IPR003663">
    <property type="entry name" value="Sugar/inositol_transpt"/>
</dbReference>
<dbReference type="GO" id="GO:0005351">
    <property type="term" value="F:carbohydrate:proton symporter activity"/>
    <property type="evidence" value="ECO:0007669"/>
    <property type="project" value="TreeGrafter"/>
</dbReference>
<dbReference type="NCBIfam" id="TIGR00879">
    <property type="entry name" value="SP"/>
    <property type="match status" value="1"/>
</dbReference>
<evidence type="ECO:0000256" key="8">
    <source>
        <dbReference type="SAM" id="MobiDB-lite"/>
    </source>
</evidence>
<dbReference type="GO" id="GO:0008270">
    <property type="term" value="F:zinc ion binding"/>
    <property type="evidence" value="ECO:0007669"/>
    <property type="project" value="InterPro"/>
</dbReference>
<feature type="region of interest" description="Disordered" evidence="8">
    <location>
        <begin position="1"/>
        <end position="20"/>
    </location>
</feature>
<organism evidence="11 12">
    <name type="scientific">Rhypophila decipiens</name>
    <dbReference type="NCBI Taxonomy" id="261697"/>
    <lineage>
        <taxon>Eukaryota</taxon>
        <taxon>Fungi</taxon>
        <taxon>Dikarya</taxon>
        <taxon>Ascomycota</taxon>
        <taxon>Pezizomycotina</taxon>
        <taxon>Sordariomycetes</taxon>
        <taxon>Sordariomycetidae</taxon>
        <taxon>Sordariales</taxon>
        <taxon>Naviculisporaceae</taxon>
        <taxon>Rhypophila</taxon>
    </lineage>
</organism>
<dbReference type="Pfam" id="PF04082">
    <property type="entry name" value="Fungal_trans"/>
    <property type="match status" value="1"/>
</dbReference>
<evidence type="ECO:0000256" key="6">
    <source>
        <dbReference type="ARBA" id="ARBA00023136"/>
    </source>
</evidence>
<evidence type="ECO:0000256" key="7">
    <source>
        <dbReference type="ARBA" id="ARBA00023242"/>
    </source>
</evidence>
<feature type="transmembrane region" description="Helical" evidence="9">
    <location>
        <begin position="182"/>
        <end position="203"/>
    </location>
</feature>
<dbReference type="GO" id="GO:0016020">
    <property type="term" value="C:membrane"/>
    <property type="evidence" value="ECO:0007669"/>
    <property type="project" value="UniProtKB-SubCell"/>
</dbReference>
<name>A0AAN6Y9Q3_9PEZI</name>
<feature type="domain" description="Major facilitator superfamily (MFS) profile" evidence="10">
    <location>
        <begin position="54"/>
        <end position="494"/>
    </location>
</feature>
<keyword evidence="12" id="KW-1185">Reference proteome</keyword>
<evidence type="ECO:0000313" key="12">
    <source>
        <dbReference type="Proteomes" id="UP001301769"/>
    </source>
</evidence>
<protein>
    <submittedName>
        <fullName evidence="11">Lactose permease</fullName>
    </submittedName>
</protein>
<feature type="transmembrane region" description="Helical" evidence="9">
    <location>
        <begin position="401"/>
        <end position="421"/>
    </location>
</feature>
<dbReference type="InterPro" id="IPR050360">
    <property type="entry name" value="MFS_Sugar_Transporters"/>
</dbReference>
<feature type="transmembrane region" description="Helical" evidence="9">
    <location>
        <begin position="153"/>
        <end position="170"/>
    </location>
</feature>
<proteinExistence type="inferred from homology"/>
<dbReference type="AlphaFoldDB" id="A0AAN6Y9Q3"/>
<dbReference type="EMBL" id="MU858088">
    <property type="protein sequence ID" value="KAK4214766.1"/>
    <property type="molecule type" value="Genomic_DNA"/>
</dbReference>
<dbReference type="PANTHER" id="PTHR48022">
    <property type="entry name" value="PLASTIDIC GLUCOSE TRANSPORTER 4"/>
    <property type="match status" value="1"/>
</dbReference>
<dbReference type="PROSITE" id="PS50850">
    <property type="entry name" value="MFS"/>
    <property type="match status" value="1"/>
</dbReference>
<evidence type="ECO:0000256" key="1">
    <source>
        <dbReference type="ARBA" id="ARBA00004141"/>
    </source>
</evidence>
<comment type="similarity">
    <text evidence="2">Belongs to the major facilitator superfamily. Sugar transporter (TC 2.A.1.1) family.</text>
</comment>
<dbReference type="CDD" id="cd12148">
    <property type="entry name" value="fungal_TF_MHR"/>
    <property type="match status" value="1"/>
</dbReference>
<dbReference type="InterPro" id="IPR020846">
    <property type="entry name" value="MFS_dom"/>
</dbReference>
<dbReference type="PANTHER" id="PTHR48022:SF70">
    <property type="entry name" value="MONOSACCHARIDE TRANSPORTER, PUTATIVE (AFU_ORTHOLOGUE AFUA_5G14540)-RELATED"/>
    <property type="match status" value="1"/>
</dbReference>
<feature type="region of interest" description="Disordered" evidence="8">
    <location>
        <begin position="1080"/>
        <end position="1105"/>
    </location>
</feature>
<evidence type="ECO:0000259" key="10">
    <source>
        <dbReference type="PROSITE" id="PS50850"/>
    </source>
</evidence>
<dbReference type="InterPro" id="IPR036259">
    <property type="entry name" value="MFS_trans_sf"/>
</dbReference>
<dbReference type="InterPro" id="IPR036864">
    <property type="entry name" value="Zn2-C6_fun-type_DNA-bd_sf"/>
</dbReference>
<comment type="caution">
    <text evidence="11">The sequence shown here is derived from an EMBL/GenBank/DDBJ whole genome shotgun (WGS) entry which is preliminary data.</text>
</comment>
<feature type="transmembrane region" description="Helical" evidence="9">
    <location>
        <begin position="469"/>
        <end position="490"/>
    </location>
</feature>
<dbReference type="Gene3D" id="1.20.1250.20">
    <property type="entry name" value="MFS general substrate transporter like domains"/>
    <property type="match status" value="1"/>
</dbReference>
<evidence type="ECO:0000256" key="9">
    <source>
        <dbReference type="SAM" id="Phobius"/>
    </source>
</evidence>
<keyword evidence="6 9" id="KW-0472">Membrane</keyword>
<dbReference type="InterPro" id="IPR007219">
    <property type="entry name" value="XnlR_reg_dom"/>
</dbReference>
<accession>A0AAN6Y9Q3</accession>
<dbReference type="Gene3D" id="4.10.240.10">
    <property type="entry name" value="Zn(2)-C6 fungal-type DNA-binding domain"/>
    <property type="match status" value="1"/>
</dbReference>